<dbReference type="InterPro" id="IPR020846">
    <property type="entry name" value="MFS_dom"/>
</dbReference>
<dbReference type="InterPro" id="IPR011701">
    <property type="entry name" value="MFS"/>
</dbReference>
<feature type="region of interest" description="Disordered" evidence="5">
    <location>
        <begin position="65"/>
        <end position="103"/>
    </location>
</feature>
<feature type="transmembrane region" description="Helical" evidence="6">
    <location>
        <begin position="280"/>
        <end position="300"/>
    </location>
</feature>
<evidence type="ECO:0000256" key="5">
    <source>
        <dbReference type="SAM" id="MobiDB-lite"/>
    </source>
</evidence>
<feature type="transmembrane region" description="Helical" evidence="6">
    <location>
        <begin position="124"/>
        <end position="148"/>
    </location>
</feature>
<keyword evidence="2 6" id="KW-0812">Transmembrane</keyword>
<accession>A0A9W8BH75</accession>
<dbReference type="EMBL" id="JANBQF010000022">
    <property type="protein sequence ID" value="KAJ2007593.1"/>
    <property type="molecule type" value="Genomic_DNA"/>
</dbReference>
<dbReference type="CDD" id="cd17502">
    <property type="entry name" value="MFS_Azr1_MDR_like"/>
    <property type="match status" value="1"/>
</dbReference>
<evidence type="ECO:0000256" key="3">
    <source>
        <dbReference type="ARBA" id="ARBA00022989"/>
    </source>
</evidence>
<protein>
    <recommendedName>
        <fullName evidence="7">Major facilitator superfamily (MFS) profile domain-containing protein</fullName>
    </recommendedName>
</protein>
<dbReference type="Gene3D" id="1.20.1250.20">
    <property type="entry name" value="MFS general substrate transporter like domains"/>
    <property type="match status" value="1"/>
</dbReference>
<dbReference type="SUPFAM" id="SSF103473">
    <property type="entry name" value="MFS general substrate transporter"/>
    <property type="match status" value="2"/>
</dbReference>
<feature type="transmembrane region" description="Helical" evidence="6">
    <location>
        <begin position="344"/>
        <end position="366"/>
    </location>
</feature>
<dbReference type="Pfam" id="PF07690">
    <property type="entry name" value="MFS_1"/>
    <property type="match status" value="1"/>
</dbReference>
<dbReference type="PRINTS" id="PR01036">
    <property type="entry name" value="TCRTETB"/>
</dbReference>
<feature type="transmembrane region" description="Helical" evidence="6">
    <location>
        <begin position="249"/>
        <end position="268"/>
    </location>
</feature>
<feature type="transmembrane region" description="Helical" evidence="6">
    <location>
        <begin position="517"/>
        <end position="537"/>
    </location>
</feature>
<dbReference type="Gene3D" id="1.20.1720.10">
    <property type="entry name" value="Multidrug resistance protein D"/>
    <property type="match status" value="1"/>
</dbReference>
<comment type="subcellular location">
    <subcellularLocation>
        <location evidence="1">Membrane</location>
        <topology evidence="1">Multi-pass membrane protein</topology>
    </subcellularLocation>
</comment>
<evidence type="ECO:0000256" key="6">
    <source>
        <dbReference type="SAM" id="Phobius"/>
    </source>
</evidence>
<dbReference type="GO" id="GO:0022857">
    <property type="term" value="F:transmembrane transporter activity"/>
    <property type="evidence" value="ECO:0007669"/>
    <property type="project" value="InterPro"/>
</dbReference>
<feature type="transmembrane region" description="Helical" evidence="6">
    <location>
        <begin position="454"/>
        <end position="471"/>
    </location>
</feature>
<feature type="transmembrane region" description="Helical" evidence="6">
    <location>
        <begin position="321"/>
        <end position="338"/>
    </location>
</feature>
<keyword evidence="4 6" id="KW-0472">Membrane</keyword>
<organism evidence="8 9">
    <name type="scientific">Coemansia thaxteri</name>
    <dbReference type="NCBI Taxonomy" id="2663907"/>
    <lineage>
        <taxon>Eukaryota</taxon>
        <taxon>Fungi</taxon>
        <taxon>Fungi incertae sedis</taxon>
        <taxon>Zoopagomycota</taxon>
        <taxon>Kickxellomycotina</taxon>
        <taxon>Kickxellomycetes</taxon>
        <taxon>Kickxellales</taxon>
        <taxon>Kickxellaceae</taxon>
        <taxon>Coemansia</taxon>
    </lineage>
</organism>
<feature type="transmembrane region" description="Helical" evidence="6">
    <location>
        <begin position="426"/>
        <end position="445"/>
    </location>
</feature>
<keyword evidence="3 6" id="KW-1133">Transmembrane helix</keyword>
<evidence type="ECO:0000256" key="1">
    <source>
        <dbReference type="ARBA" id="ARBA00004141"/>
    </source>
</evidence>
<dbReference type="PANTHER" id="PTHR23501">
    <property type="entry name" value="MAJOR FACILITATOR SUPERFAMILY"/>
    <property type="match status" value="1"/>
</dbReference>
<dbReference type="AlphaFoldDB" id="A0A9W8BH75"/>
<evidence type="ECO:0000313" key="8">
    <source>
        <dbReference type="EMBL" id="KAJ2007593.1"/>
    </source>
</evidence>
<evidence type="ECO:0000256" key="2">
    <source>
        <dbReference type="ARBA" id="ARBA00022692"/>
    </source>
</evidence>
<reference evidence="8" key="1">
    <citation type="submission" date="2022-07" db="EMBL/GenBank/DDBJ databases">
        <title>Phylogenomic reconstructions and comparative analyses of Kickxellomycotina fungi.</title>
        <authorList>
            <person name="Reynolds N.K."/>
            <person name="Stajich J.E."/>
            <person name="Barry K."/>
            <person name="Grigoriev I.V."/>
            <person name="Crous P."/>
            <person name="Smith M.E."/>
        </authorList>
    </citation>
    <scope>NUCLEOTIDE SEQUENCE</scope>
    <source>
        <strain evidence="8">IMI 214461</strain>
    </source>
</reference>
<feature type="transmembrane region" description="Helical" evidence="6">
    <location>
        <begin position="483"/>
        <end position="505"/>
    </location>
</feature>
<sequence length="626" mass="66636">MESTVSVVSTTNNVKKQPALSTTSLSNAVAPSTGSVKSDAEFFNDAVAAAAAAAQIQNMTFASTTSLHHTKPASLRSKEKSEEAQESGDSASSAQTDIDASDRDDKHINVEKSLLGQMPMQRRILTMSALALSVFIGSLDQTIVASSMPAIAEHFDALPSVSWIATGFLLASTALQPLYGRLSDIFGRIETLLTGLLVFLAGSAVAGAASSIGMLIAGRVVQGLGASALISLVMVIVSDMTIERERPKITSVFATIWAASSVLGPVLGGLFTESGGGWRWVFYFSLPVGAVAGLFIAVFLRLPRPQGSLREKLRRVDFAGMVVLVGGIVMLLLGLSFGGGDYKWSSPTVICLLVFGVLVVAAFVLIEWKIPREPIMPLRLYRNRNVGLVLVMQLFVGIALFAPTFYIPIYFSVVHNSSAIVAGLHLLPYILPISIFSTISGFAVARTGRYREPIWIGAAITTVGIGLLALLSDTTTTGESIGLLLAGGIGIGLLMQPMLLALQTAIQPRDMACGTTLYVATRSLGGSLGLAVAQTVMQNKLAPRFVALYAQFPRYKSLIDQAKDNQAVIHSSDMPPELTRALVAAYVYALRTVFYAMIPFAAMILVLAVFMRHIPLRTRMATAAAE</sequence>
<gene>
    <name evidence="8" type="ORF">H4R26_000672</name>
</gene>
<keyword evidence="9" id="KW-1185">Reference proteome</keyword>
<name>A0A9W8BH75_9FUNG</name>
<evidence type="ECO:0000313" key="9">
    <source>
        <dbReference type="Proteomes" id="UP001150907"/>
    </source>
</evidence>
<feature type="transmembrane region" description="Helical" evidence="6">
    <location>
        <begin position="386"/>
        <end position="406"/>
    </location>
</feature>
<evidence type="ECO:0000259" key="7">
    <source>
        <dbReference type="PROSITE" id="PS50850"/>
    </source>
</evidence>
<dbReference type="InterPro" id="IPR036259">
    <property type="entry name" value="MFS_trans_sf"/>
</dbReference>
<feature type="transmembrane region" description="Helical" evidence="6">
    <location>
        <begin position="585"/>
        <end position="610"/>
    </location>
</feature>
<feature type="transmembrane region" description="Helical" evidence="6">
    <location>
        <begin position="223"/>
        <end position="242"/>
    </location>
</feature>
<feature type="domain" description="Major facilitator superfamily (MFS) profile" evidence="7">
    <location>
        <begin position="126"/>
        <end position="619"/>
    </location>
</feature>
<feature type="compositionally biased region" description="Polar residues" evidence="5">
    <location>
        <begin position="87"/>
        <end position="98"/>
    </location>
</feature>
<dbReference type="PROSITE" id="PS50850">
    <property type="entry name" value="MFS"/>
    <property type="match status" value="1"/>
</dbReference>
<dbReference type="PANTHER" id="PTHR23501:SF102">
    <property type="entry name" value="DRUG TRANSPORTER, PUTATIVE (AFU_ORTHOLOGUE AFUA_3G08530)-RELATED"/>
    <property type="match status" value="1"/>
</dbReference>
<dbReference type="GO" id="GO:0005886">
    <property type="term" value="C:plasma membrane"/>
    <property type="evidence" value="ECO:0007669"/>
    <property type="project" value="TreeGrafter"/>
</dbReference>
<dbReference type="Proteomes" id="UP001150907">
    <property type="component" value="Unassembled WGS sequence"/>
</dbReference>
<evidence type="ECO:0000256" key="4">
    <source>
        <dbReference type="ARBA" id="ARBA00023136"/>
    </source>
</evidence>
<feature type="transmembrane region" description="Helical" evidence="6">
    <location>
        <begin position="160"/>
        <end position="180"/>
    </location>
</feature>
<comment type="caution">
    <text evidence="8">The sequence shown here is derived from an EMBL/GenBank/DDBJ whole genome shotgun (WGS) entry which is preliminary data.</text>
</comment>
<feature type="transmembrane region" description="Helical" evidence="6">
    <location>
        <begin position="192"/>
        <end position="217"/>
    </location>
</feature>
<proteinExistence type="predicted"/>
<dbReference type="OrthoDB" id="10021397at2759"/>